<dbReference type="ESTHER" id="chagb-q2h5y3">
    <property type="family name" value="Fungal_carboxylesterase_lipase"/>
</dbReference>
<dbReference type="InParanoid" id="Q2H5Y3"/>
<dbReference type="VEuPathDB" id="FungiDB:CHGG_05932"/>
<dbReference type="Pfam" id="PF00135">
    <property type="entry name" value="COesterase"/>
    <property type="match status" value="1"/>
</dbReference>
<protein>
    <recommendedName>
        <fullName evidence="3">Carboxylesterase type B domain-containing protein</fullName>
    </recommendedName>
</protein>
<dbReference type="Proteomes" id="UP000001056">
    <property type="component" value="Unassembled WGS sequence"/>
</dbReference>
<dbReference type="RefSeq" id="XP_001222027.1">
    <property type="nucleotide sequence ID" value="XM_001222026.1"/>
</dbReference>
<dbReference type="OrthoDB" id="408631at2759"/>
<dbReference type="eggNOG" id="KOG1516">
    <property type="taxonomic scope" value="Eukaryota"/>
</dbReference>
<dbReference type="HOGENOM" id="CLU_006586_10_5_1"/>
<dbReference type="InterPro" id="IPR050309">
    <property type="entry name" value="Type-B_Carboxylest/Lipase"/>
</dbReference>
<evidence type="ECO:0000313" key="4">
    <source>
        <dbReference type="EMBL" id="EAQ89313.1"/>
    </source>
</evidence>
<dbReference type="InterPro" id="IPR029058">
    <property type="entry name" value="AB_hydrolase_fold"/>
</dbReference>
<accession>Q2H5Y3</accession>
<dbReference type="EMBL" id="CH408031">
    <property type="protein sequence ID" value="EAQ89313.1"/>
    <property type="molecule type" value="Genomic_DNA"/>
</dbReference>
<feature type="chain" id="PRO_5004208550" description="Carboxylesterase type B domain-containing protein" evidence="2">
    <location>
        <begin position="20"/>
        <end position="642"/>
    </location>
</feature>
<dbReference type="SUPFAM" id="SSF53474">
    <property type="entry name" value="alpha/beta-Hydrolases"/>
    <property type="match status" value="1"/>
</dbReference>
<dbReference type="AlphaFoldDB" id="Q2H5Y3"/>
<sequence>MLLSYVCTLASALAGSALCNPTTARSSHSGDGLIDLGYAKHVPTYINTTASGQRVAVYKNIRFANPPTGNLRFRAPDTNLPHVDGVQDGKALPDLSCISSAPWFVPFPGLNGTTWGSEDCLFLDVYVPEGVKPGDDVPVLHNFHGSAYAFGNKEIFFNPMGLFDLAHKQNGGKFIAVANNYRMGVSGFTWAAGEDLDGNVGMLDCLAAAEWTAKYIHKFGGARNRITAIGQSAGAGILYYLTVLHNNNNNNNNNNNHHHHHPLPFQQAFISSPAAPPRRNVTTRQHQLFNLTLTTANCTTLACLRSLPSPSLLHLNDALVNQQPSEGGGGTFGPLIGFGPAPDGQRIPDLPLALLRQGRMHKSLKRLVVGSMAGEGRGTSSDEGMPAAFAGLVRKMLPGVGEDGVRELLGLYYTPGMERELAWDWTTDVVFACNGYALARALPGRVRRYVMSTPPAVHGLDLLYYYYIDQEQTPVDYPELALAFQAKLLALVRGEDMEWPVYGADQNLYNITESFEATGLPDKFRERCELVQRLVLDPANETTKTGGQMLTRHDPYFTANDSHHNCRERAAKPTASNPPSFIPLATAAIDGILRTGEPNHISGRTQMTTVRRANKRSERTAKHGPPSCKHSSINKPVVVVVG</sequence>
<dbReference type="PANTHER" id="PTHR11559">
    <property type="entry name" value="CARBOXYLESTERASE"/>
    <property type="match status" value="1"/>
</dbReference>
<reference evidence="5" key="1">
    <citation type="journal article" date="2015" name="Genome Announc.">
        <title>Draft genome sequence of the cellulolytic fungus Chaetomium globosum.</title>
        <authorList>
            <person name="Cuomo C.A."/>
            <person name="Untereiner W.A."/>
            <person name="Ma L.-J."/>
            <person name="Grabherr M."/>
            <person name="Birren B.W."/>
        </authorList>
    </citation>
    <scope>NUCLEOTIDE SEQUENCE [LARGE SCALE GENOMIC DNA]</scope>
    <source>
        <strain evidence="5">ATCC 6205 / CBS 148.51 / DSM 1962 / NBRC 6347 / NRRL 1970</strain>
    </source>
</reference>
<evidence type="ECO:0000259" key="3">
    <source>
        <dbReference type="Pfam" id="PF00135"/>
    </source>
</evidence>
<dbReference type="Gene3D" id="3.40.50.1820">
    <property type="entry name" value="alpha/beta hydrolase"/>
    <property type="match status" value="1"/>
</dbReference>
<name>Q2H5Y3_CHAGB</name>
<dbReference type="PROSITE" id="PS00941">
    <property type="entry name" value="CARBOXYLESTERASE_B_2"/>
    <property type="match status" value="1"/>
</dbReference>
<feature type="signal peptide" evidence="2">
    <location>
        <begin position="1"/>
        <end position="19"/>
    </location>
</feature>
<feature type="domain" description="Carboxylesterase type B" evidence="3">
    <location>
        <begin position="49"/>
        <end position="377"/>
    </location>
</feature>
<dbReference type="OMA" id="YVMRIPP"/>
<evidence type="ECO:0000256" key="1">
    <source>
        <dbReference type="SAM" id="MobiDB-lite"/>
    </source>
</evidence>
<dbReference type="STRING" id="306901.Q2H5Y3"/>
<dbReference type="InterPro" id="IPR002018">
    <property type="entry name" value="CarbesteraseB"/>
</dbReference>
<keyword evidence="5" id="KW-1185">Reference proteome</keyword>
<proteinExistence type="predicted"/>
<organism evidence="4 5">
    <name type="scientific">Chaetomium globosum (strain ATCC 6205 / CBS 148.51 / DSM 1962 / NBRC 6347 / NRRL 1970)</name>
    <name type="common">Soil fungus</name>
    <dbReference type="NCBI Taxonomy" id="306901"/>
    <lineage>
        <taxon>Eukaryota</taxon>
        <taxon>Fungi</taxon>
        <taxon>Dikarya</taxon>
        <taxon>Ascomycota</taxon>
        <taxon>Pezizomycotina</taxon>
        <taxon>Sordariomycetes</taxon>
        <taxon>Sordariomycetidae</taxon>
        <taxon>Sordariales</taxon>
        <taxon>Chaetomiaceae</taxon>
        <taxon>Chaetomium</taxon>
    </lineage>
</organism>
<keyword evidence="2" id="KW-0732">Signal</keyword>
<feature type="region of interest" description="Disordered" evidence="1">
    <location>
        <begin position="613"/>
        <end position="635"/>
    </location>
</feature>
<dbReference type="GeneID" id="4390958"/>
<gene>
    <name evidence="4" type="ORF">CHGG_05932</name>
</gene>
<evidence type="ECO:0000256" key="2">
    <source>
        <dbReference type="SAM" id="SignalP"/>
    </source>
</evidence>
<evidence type="ECO:0000313" key="5">
    <source>
        <dbReference type="Proteomes" id="UP000001056"/>
    </source>
</evidence>
<dbReference type="InterPro" id="IPR019819">
    <property type="entry name" value="Carboxylesterase_B_CS"/>
</dbReference>